<dbReference type="PROSITE" id="PS50801">
    <property type="entry name" value="STAS"/>
    <property type="match status" value="1"/>
</dbReference>
<dbReference type="Proteomes" id="UP000242188">
    <property type="component" value="Unassembled WGS sequence"/>
</dbReference>
<evidence type="ECO:0000313" key="8">
    <source>
        <dbReference type="EMBL" id="OWF52096.1"/>
    </source>
</evidence>
<dbReference type="Gene3D" id="3.30.750.24">
    <property type="entry name" value="STAS domain"/>
    <property type="match status" value="1"/>
</dbReference>
<reference evidence="8 9" key="1">
    <citation type="journal article" date="2017" name="Nat. Ecol. Evol.">
        <title>Scallop genome provides insights into evolution of bilaterian karyotype and development.</title>
        <authorList>
            <person name="Wang S."/>
            <person name="Zhang J."/>
            <person name="Jiao W."/>
            <person name="Li J."/>
            <person name="Xun X."/>
            <person name="Sun Y."/>
            <person name="Guo X."/>
            <person name="Huan P."/>
            <person name="Dong B."/>
            <person name="Zhang L."/>
            <person name="Hu X."/>
            <person name="Sun X."/>
            <person name="Wang J."/>
            <person name="Zhao C."/>
            <person name="Wang Y."/>
            <person name="Wang D."/>
            <person name="Huang X."/>
            <person name="Wang R."/>
            <person name="Lv J."/>
            <person name="Li Y."/>
            <person name="Zhang Z."/>
            <person name="Liu B."/>
            <person name="Lu W."/>
            <person name="Hui Y."/>
            <person name="Liang J."/>
            <person name="Zhou Z."/>
            <person name="Hou R."/>
            <person name="Li X."/>
            <person name="Liu Y."/>
            <person name="Li H."/>
            <person name="Ning X."/>
            <person name="Lin Y."/>
            <person name="Zhao L."/>
            <person name="Xing Q."/>
            <person name="Dou J."/>
            <person name="Li Y."/>
            <person name="Mao J."/>
            <person name="Guo H."/>
            <person name="Dou H."/>
            <person name="Li T."/>
            <person name="Mu C."/>
            <person name="Jiang W."/>
            <person name="Fu Q."/>
            <person name="Fu X."/>
            <person name="Miao Y."/>
            <person name="Liu J."/>
            <person name="Yu Q."/>
            <person name="Li R."/>
            <person name="Liao H."/>
            <person name="Li X."/>
            <person name="Kong Y."/>
            <person name="Jiang Z."/>
            <person name="Chourrout D."/>
            <person name="Li R."/>
            <person name="Bao Z."/>
        </authorList>
    </citation>
    <scope>NUCLEOTIDE SEQUENCE [LARGE SCALE GENOMIC DNA]</scope>
    <source>
        <strain evidence="8 9">PY_sf001</strain>
    </source>
</reference>
<feature type="transmembrane region" description="Helical" evidence="6">
    <location>
        <begin position="224"/>
        <end position="242"/>
    </location>
</feature>
<feature type="transmembrane region" description="Helical" evidence="6">
    <location>
        <begin position="411"/>
        <end position="431"/>
    </location>
</feature>
<feature type="transmembrane region" description="Helical" evidence="6">
    <location>
        <begin position="373"/>
        <end position="391"/>
    </location>
</feature>
<feature type="domain" description="STAS" evidence="7">
    <location>
        <begin position="511"/>
        <end position="593"/>
    </location>
</feature>
<dbReference type="NCBIfam" id="TIGR00815">
    <property type="entry name" value="sulP"/>
    <property type="match status" value="1"/>
</dbReference>
<evidence type="ECO:0000256" key="4">
    <source>
        <dbReference type="ARBA" id="ARBA00023136"/>
    </source>
</evidence>
<dbReference type="InterPro" id="IPR002645">
    <property type="entry name" value="STAS_dom"/>
</dbReference>
<comment type="caution">
    <text evidence="8">The sequence shown here is derived from an EMBL/GenBank/DDBJ whole genome shotgun (WGS) entry which is preliminary data.</text>
</comment>
<dbReference type="GO" id="GO:0016020">
    <property type="term" value="C:membrane"/>
    <property type="evidence" value="ECO:0007669"/>
    <property type="project" value="UniProtKB-SubCell"/>
</dbReference>
<proteinExistence type="predicted"/>
<dbReference type="InterPro" id="IPR036513">
    <property type="entry name" value="STAS_dom_sf"/>
</dbReference>
<evidence type="ECO:0000256" key="2">
    <source>
        <dbReference type="ARBA" id="ARBA00022692"/>
    </source>
</evidence>
<keyword evidence="4 6" id="KW-0472">Membrane</keyword>
<dbReference type="SUPFAM" id="SSF52091">
    <property type="entry name" value="SpoIIaa-like"/>
    <property type="match status" value="1"/>
</dbReference>
<feature type="transmembrane region" description="Helical" evidence="6">
    <location>
        <begin position="99"/>
        <end position="117"/>
    </location>
</feature>
<comment type="subcellular location">
    <subcellularLocation>
        <location evidence="1">Membrane</location>
        <topology evidence="1">Multi-pass membrane protein</topology>
    </subcellularLocation>
</comment>
<dbReference type="AlphaFoldDB" id="A0A210QTN2"/>
<keyword evidence="9" id="KW-1185">Reference proteome</keyword>
<dbReference type="OrthoDB" id="288203at2759"/>
<dbReference type="InterPro" id="IPR001902">
    <property type="entry name" value="SLC26A/SulP_fam"/>
</dbReference>
<evidence type="ECO:0000256" key="1">
    <source>
        <dbReference type="ARBA" id="ARBA00004141"/>
    </source>
</evidence>
<accession>A0A210QTN2</accession>
<evidence type="ECO:0000313" key="9">
    <source>
        <dbReference type="Proteomes" id="UP000242188"/>
    </source>
</evidence>
<dbReference type="EMBL" id="NEDP02001973">
    <property type="protein sequence ID" value="OWF52096.1"/>
    <property type="molecule type" value="Genomic_DNA"/>
</dbReference>
<dbReference type="CDD" id="cd07042">
    <property type="entry name" value="STAS_SulP_like_sulfate_transporter"/>
    <property type="match status" value="1"/>
</dbReference>
<evidence type="ECO:0000256" key="6">
    <source>
        <dbReference type="SAM" id="Phobius"/>
    </source>
</evidence>
<feature type="transmembrane region" description="Helical" evidence="6">
    <location>
        <begin position="180"/>
        <end position="204"/>
    </location>
</feature>
<dbReference type="InterPro" id="IPR011547">
    <property type="entry name" value="SLC26A/SulP_dom"/>
</dbReference>
<keyword evidence="3 6" id="KW-1133">Transmembrane helix</keyword>
<gene>
    <name evidence="8" type="ORF">KP79_PYT06244</name>
</gene>
<evidence type="ECO:0000256" key="3">
    <source>
        <dbReference type="ARBA" id="ARBA00022989"/>
    </source>
</evidence>
<keyword evidence="2 6" id="KW-0812">Transmembrane</keyword>
<feature type="transmembrane region" description="Helical" evidence="6">
    <location>
        <begin position="268"/>
        <end position="292"/>
    </location>
</feature>
<feature type="region of interest" description="Disordered" evidence="5">
    <location>
        <begin position="1"/>
        <end position="22"/>
    </location>
</feature>
<dbReference type="STRING" id="6573.A0A210QTN2"/>
<feature type="transmembrane region" description="Helical" evidence="6">
    <location>
        <begin position="149"/>
        <end position="173"/>
    </location>
</feature>
<dbReference type="Pfam" id="PF00916">
    <property type="entry name" value="Sulfate_transp"/>
    <property type="match status" value="1"/>
</dbReference>
<feature type="transmembrane region" description="Helical" evidence="6">
    <location>
        <begin position="467"/>
        <end position="498"/>
    </location>
</feature>
<feature type="transmembrane region" description="Helical" evidence="6">
    <location>
        <begin position="328"/>
        <end position="353"/>
    </location>
</feature>
<evidence type="ECO:0000256" key="5">
    <source>
        <dbReference type="SAM" id="MobiDB-lite"/>
    </source>
</evidence>
<protein>
    <submittedName>
        <fullName evidence="8">Sodium-independent sulfate anion transporter</fullName>
    </submittedName>
</protein>
<dbReference type="Pfam" id="PF01740">
    <property type="entry name" value="STAS"/>
    <property type="match status" value="1"/>
</dbReference>
<sequence>MMEQEESQPLLPHRQNHRSPPPRITIHAGMGVAKVVKLVAKNYCVKCCSKETLKQRFPITNWLPKYSLQALQCDLVAGLTVALTVIPQGLAYAKIARLPSQYGLYSAFMGCFVYCFLGTAKDITLGPTAIMSLMTASFAISPVENDATYAIVLCLLCGCVQLLMGILNLGILVNFISYPVINAFTSAAAITIGFGQVKGLLGLTDIPREFLHMVYETFRKIPETKVWDMTMGLVCLVLLFLLKKMRAIQWNDPPDSPPPNLCVQFCRYLIWLTGTAANAIIVISASGVVAILRSQNINDAISITGDIQQGLPSFSAPSFSVQNGNDTISAGTILSGIGAGIGIVPLLGLVELIAIGKAFARQNDYKIYPSQELIAVGTANILSSFISSYPVTGSFSRTAVNSQSGVKTPASGLITGAVILLSLQFLTPLFFYIPKAALSAVIISAVIQMVDYKIVKKLWKANKIDLIPLFVTFLSSLGVGIEYGIIIGVGVDLLTLLYPMARPKINVSDVGVVVLKMDQGVRFPAVDYIQSRVTEAATVKGDKLRSVVVDCTFVTATDYSSMQGFIELIAEFKRKGARIVFACLNAKVLKSLQDKNIPDLLVCSTVDEGCKLLQDELNQEFGDLGKSGETTVVVPVDYPGGKITEIKDLC</sequence>
<dbReference type="GO" id="GO:0055085">
    <property type="term" value="P:transmembrane transport"/>
    <property type="evidence" value="ECO:0007669"/>
    <property type="project" value="InterPro"/>
</dbReference>
<organism evidence="8 9">
    <name type="scientific">Mizuhopecten yessoensis</name>
    <name type="common">Japanese scallop</name>
    <name type="synonym">Patinopecten yessoensis</name>
    <dbReference type="NCBI Taxonomy" id="6573"/>
    <lineage>
        <taxon>Eukaryota</taxon>
        <taxon>Metazoa</taxon>
        <taxon>Spiralia</taxon>
        <taxon>Lophotrochozoa</taxon>
        <taxon>Mollusca</taxon>
        <taxon>Bivalvia</taxon>
        <taxon>Autobranchia</taxon>
        <taxon>Pteriomorphia</taxon>
        <taxon>Pectinida</taxon>
        <taxon>Pectinoidea</taxon>
        <taxon>Pectinidae</taxon>
        <taxon>Mizuhopecten</taxon>
    </lineage>
</organism>
<name>A0A210QTN2_MIZYE</name>
<dbReference type="PANTHER" id="PTHR11814">
    <property type="entry name" value="SULFATE TRANSPORTER"/>
    <property type="match status" value="1"/>
</dbReference>
<evidence type="ECO:0000259" key="7">
    <source>
        <dbReference type="PROSITE" id="PS50801"/>
    </source>
</evidence>